<evidence type="ECO:0000313" key="4">
    <source>
        <dbReference type="EMBL" id="SPF33275.1"/>
    </source>
</evidence>
<dbReference type="GO" id="GO:0042972">
    <property type="term" value="F:licheninase activity"/>
    <property type="evidence" value="ECO:0007669"/>
    <property type="project" value="UniProtKB-EC"/>
</dbReference>
<organism evidence="4 5">
    <name type="scientific">Candidatus Sulfotelmatobacter kueseliae</name>
    <dbReference type="NCBI Taxonomy" id="2042962"/>
    <lineage>
        <taxon>Bacteria</taxon>
        <taxon>Pseudomonadati</taxon>
        <taxon>Acidobacteriota</taxon>
        <taxon>Terriglobia</taxon>
        <taxon>Terriglobales</taxon>
        <taxon>Candidatus Korobacteraceae</taxon>
        <taxon>Candidatus Sulfotelmatobacter</taxon>
    </lineage>
</organism>
<evidence type="ECO:0000256" key="2">
    <source>
        <dbReference type="SAM" id="Phobius"/>
    </source>
</evidence>
<evidence type="ECO:0000256" key="1">
    <source>
        <dbReference type="ARBA" id="ARBA00006865"/>
    </source>
</evidence>
<dbReference type="PANTHER" id="PTHR10963:SF55">
    <property type="entry name" value="GLYCOSIDE HYDROLASE FAMILY 16 PROTEIN"/>
    <property type="match status" value="1"/>
</dbReference>
<dbReference type="CDD" id="cd08023">
    <property type="entry name" value="GH16_laminarinase_like"/>
    <property type="match status" value="1"/>
</dbReference>
<dbReference type="EMBL" id="OMOD01000020">
    <property type="protein sequence ID" value="SPF33275.1"/>
    <property type="molecule type" value="Genomic_DNA"/>
</dbReference>
<keyword evidence="2" id="KW-0812">Transmembrane</keyword>
<keyword evidence="4" id="KW-0378">Hydrolase</keyword>
<dbReference type="PANTHER" id="PTHR10963">
    <property type="entry name" value="GLYCOSYL HYDROLASE-RELATED"/>
    <property type="match status" value="1"/>
</dbReference>
<sequence length="330" mass="36724">MKTLTNPTPCHFERSGIALKGNSTDSRNLLFHPQKLDCRLLRPQSYCLLLIAFILSLCAFAGAQSKSAPPASSPWILTWSDEFNGPNGSSVDASKWVFDVGGNGWGNNELEYYTARITNAYQQDGNLVIKVLQEKYTGADGVTRNYTSARLTTLGKFSQAYGRFEARMKIPSGQGMWPAFWMMGDDIDKVQWPACGEIDVMENIGKEPDIVHGSIHGPGFSDGDLEAHFRLPPGQALADDFHVYAVEWEPDAVRFYLDDHLYVTRTHADMRPGWKWSFDHPFFLLLNVAVGGDWPGSPDATTVFPQTMLVDYVRVYRRAGSSGNAASTPR</sequence>
<accession>A0A2U3K0T7</accession>
<protein>
    <submittedName>
        <fullName evidence="4">Beta-glucanase</fullName>
        <ecNumber evidence="4">3.2.1.73</ecNumber>
    </submittedName>
</protein>
<feature type="domain" description="GH16" evidence="3">
    <location>
        <begin position="63"/>
        <end position="321"/>
    </location>
</feature>
<dbReference type="AlphaFoldDB" id="A0A2U3K0T7"/>
<reference evidence="5" key="1">
    <citation type="submission" date="2018-02" db="EMBL/GenBank/DDBJ databases">
        <authorList>
            <person name="Hausmann B."/>
        </authorList>
    </citation>
    <scope>NUCLEOTIDE SEQUENCE [LARGE SCALE GENOMIC DNA]</scope>
    <source>
        <strain evidence="5">Peat soil MAG SbA1</strain>
    </source>
</reference>
<dbReference type="OrthoDB" id="9809583at2"/>
<dbReference type="Gene3D" id="2.60.120.200">
    <property type="match status" value="1"/>
</dbReference>
<keyword evidence="2" id="KW-0472">Membrane</keyword>
<dbReference type="PROSITE" id="PS51762">
    <property type="entry name" value="GH16_2"/>
    <property type="match status" value="1"/>
</dbReference>
<keyword evidence="4" id="KW-0326">Glycosidase</keyword>
<evidence type="ECO:0000259" key="3">
    <source>
        <dbReference type="PROSITE" id="PS51762"/>
    </source>
</evidence>
<gene>
    <name evidence="4" type="primary">bglA</name>
    <name evidence="4" type="ORF">SBA1_1160015</name>
</gene>
<dbReference type="Pfam" id="PF00722">
    <property type="entry name" value="Glyco_hydro_16"/>
    <property type="match status" value="1"/>
</dbReference>
<dbReference type="EC" id="3.2.1.73" evidence="4"/>
<comment type="similarity">
    <text evidence="1">Belongs to the glycosyl hydrolase 16 family.</text>
</comment>
<proteinExistence type="inferred from homology"/>
<dbReference type="InterPro" id="IPR013320">
    <property type="entry name" value="ConA-like_dom_sf"/>
</dbReference>
<dbReference type="Proteomes" id="UP000238701">
    <property type="component" value="Unassembled WGS sequence"/>
</dbReference>
<dbReference type="SUPFAM" id="SSF49899">
    <property type="entry name" value="Concanavalin A-like lectins/glucanases"/>
    <property type="match status" value="1"/>
</dbReference>
<name>A0A2U3K0T7_9BACT</name>
<dbReference type="InterPro" id="IPR050546">
    <property type="entry name" value="Glycosyl_Hydrlase_16"/>
</dbReference>
<evidence type="ECO:0000313" key="5">
    <source>
        <dbReference type="Proteomes" id="UP000238701"/>
    </source>
</evidence>
<dbReference type="GO" id="GO:0005975">
    <property type="term" value="P:carbohydrate metabolic process"/>
    <property type="evidence" value="ECO:0007669"/>
    <property type="project" value="InterPro"/>
</dbReference>
<keyword evidence="2" id="KW-1133">Transmembrane helix</keyword>
<feature type="transmembrane region" description="Helical" evidence="2">
    <location>
        <begin position="45"/>
        <end position="63"/>
    </location>
</feature>
<dbReference type="InterPro" id="IPR000757">
    <property type="entry name" value="Beta-glucanase-like"/>
</dbReference>